<dbReference type="HOGENOM" id="CLU_001570_14_11_1"/>
<dbReference type="InParanoid" id="B8MPC4"/>
<dbReference type="STRING" id="441959.B8MPC4"/>
<dbReference type="InterPro" id="IPR002403">
    <property type="entry name" value="Cyt_P450_E_grp-IV"/>
</dbReference>
<dbReference type="InterPro" id="IPR001128">
    <property type="entry name" value="Cyt_P450"/>
</dbReference>
<dbReference type="OMA" id="MLGGCEA"/>
<evidence type="ECO:0000256" key="4">
    <source>
        <dbReference type="ARBA" id="ARBA00022723"/>
    </source>
</evidence>
<dbReference type="Proteomes" id="UP000001745">
    <property type="component" value="Unassembled WGS sequence"/>
</dbReference>
<keyword evidence="9" id="KW-0472">Membrane</keyword>
<protein>
    <submittedName>
        <fullName evidence="10">Cytochrome P450, putative</fullName>
    </submittedName>
</protein>
<dbReference type="VEuPathDB" id="FungiDB:TSTA_105740"/>
<evidence type="ECO:0000256" key="6">
    <source>
        <dbReference type="ARBA" id="ARBA00023004"/>
    </source>
</evidence>
<feature type="binding site" description="axial binding residue" evidence="8">
    <location>
        <position position="461"/>
    </location>
    <ligand>
        <name>heme</name>
        <dbReference type="ChEBI" id="CHEBI:30413"/>
    </ligand>
    <ligandPart>
        <name>Fe</name>
        <dbReference type="ChEBI" id="CHEBI:18248"/>
    </ligandPart>
</feature>
<dbReference type="GO" id="GO:0005506">
    <property type="term" value="F:iron ion binding"/>
    <property type="evidence" value="ECO:0007669"/>
    <property type="project" value="InterPro"/>
</dbReference>
<reference evidence="11" key="1">
    <citation type="journal article" date="2015" name="Genome Announc.">
        <title>Genome sequence of the AIDS-associated pathogen Penicillium marneffei (ATCC18224) and its near taxonomic relative Talaromyces stipitatus (ATCC10500).</title>
        <authorList>
            <person name="Nierman W.C."/>
            <person name="Fedorova-Abrams N.D."/>
            <person name="Andrianopoulos A."/>
        </authorList>
    </citation>
    <scope>NUCLEOTIDE SEQUENCE [LARGE SCALE GENOMIC DNA]</scope>
    <source>
        <strain evidence="11">ATCC 10500 / CBS 375.48 / QM 6759 / NRRL 1006</strain>
    </source>
</reference>
<keyword evidence="3 8" id="KW-0349">Heme</keyword>
<feature type="transmembrane region" description="Helical" evidence="9">
    <location>
        <begin position="303"/>
        <end position="327"/>
    </location>
</feature>
<dbReference type="PRINTS" id="PR00465">
    <property type="entry name" value="EP450IV"/>
</dbReference>
<dbReference type="OrthoDB" id="1470350at2759"/>
<comment type="similarity">
    <text evidence="2">Belongs to the cytochrome P450 family.</text>
</comment>
<keyword evidence="5" id="KW-0560">Oxidoreductase</keyword>
<keyword evidence="9" id="KW-1133">Transmembrane helix</keyword>
<dbReference type="InterPro" id="IPR036396">
    <property type="entry name" value="Cyt_P450_sf"/>
</dbReference>
<keyword evidence="4 8" id="KW-0479">Metal-binding</keyword>
<keyword evidence="6 8" id="KW-0408">Iron</keyword>
<dbReference type="GO" id="GO:0020037">
    <property type="term" value="F:heme binding"/>
    <property type="evidence" value="ECO:0007669"/>
    <property type="project" value="InterPro"/>
</dbReference>
<dbReference type="EMBL" id="EQ962658">
    <property type="protein sequence ID" value="EED14363.1"/>
    <property type="molecule type" value="Genomic_DNA"/>
</dbReference>
<dbReference type="Gene3D" id="1.10.630.10">
    <property type="entry name" value="Cytochrome P450"/>
    <property type="match status" value="1"/>
</dbReference>
<keyword evidence="9" id="KW-0812">Transmembrane</keyword>
<name>B8MPC4_TALSN</name>
<dbReference type="Pfam" id="PF00067">
    <property type="entry name" value="p450"/>
    <property type="match status" value="1"/>
</dbReference>
<dbReference type="PhylomeDB" id="B8MPC4"/>
<evidence type="ECO:0000256" key="1">
    <source>
        <dbReference type="ARBA" id="ARBA00001971"/>
    </source>
</evidence>
<gene>
    <name evidence="10" type="ORF">TSTA_105740</name>
</gene>
<evidence type="ECO:0000256" key="2">
    <source>
        <dbReference type="ARBA" id="ARBA00010617"/>
    </source>
</evidence>
<evidence type="ECO:0000313" key="10">
    <source>
        <dbReference type="EMBL" id="EED14363.1"/>
    </source>
</evidence>
<proteinExistence type="inferred from homology"/>
<evidence type="ECO:0000313" key="11">
    <source>
        <dbReference type="Proteomes" id="UP000001745"/>
    </source>
</evidence>
<sequence length="517" mass="58537">MEWMNIAVQAGSDSATVQYGLLFLLFIVISCLVSYVYEIYFSPLAAFPGPRLWAVSNIPYLIATASGKQVPILVDLHQKYGGIVRVSPGAITVTDERGWADICGSSKYAKDGMAKDPRLAALVGGDIVNPDPAKPRSGQTHAIMRRAMVPALKGENVRKLEGMINRHVEEFLTATEEGSRRPIDMRDMCSFLICDLIADLFLGESLHLYKEETFRPWVHSFERFGKGVTILAVLNRFPYIHKILLFAIRRWGGKERDAFMQPIFDRFDRRVSLTTPRDDMLQLILDGDGTKQGAMPRDLLREFAPFLMLGGCEAMPTVLIGFVYFIFRAESAAIRQRLLLEVRSYFSSESDINMERVQHSQRALPYLEACLQESIRCYSPAATGTDRQVPVGGAVIAGQYVPGRTTVNMLHQVGYYLTENFAKPYDFIPERWLPSESGRPSLFNDDKRTTLHPFSVGPQSCFGQELSFYTLRIALCKMLYRFDIELTPESENWLKGQVTYSTRQKPPLWARVKLARH</sequence>
<dbReference type="PANTHER" id="PTHR24305">
    <property type="entry name" value="CYTOCHROME P450"/>
    <property type="match status" value="1"/>
</dbReference>
<dbReference type="RefSeq" id="XP_002486601.1">
    <property type="nucleotide sequence ID" value="XM_002486556.1"/>
</dbReference>
<dbReference type="InterPro" id="IPR050121">
    <property type="entry name" value="Cytochrome_P450_monoxygenase"/>
</dbReference>
<dbReference type="AlphaFoldDB" id="B8MPC4"/>
<dbReference type="GO" id="GO:0016705">
    <property type="term" value="F:oxidoreductase activity, acting on paired donors, with incorporation or reduction of molecular oxygen"/>
    <property type="evidence" value="ECO:0007669"/>
    <property type="project" value="InterPro"/>
</dbReference>
<dbReference type="GeneID" id="8100433"/>
<comment type="cofactor">
    <cofactor evidence="1 8">
        <name>heme</name>
        <dbReference type="ChEBI" id="CHEBI:30413"/>
    </cofactor>
</comment>
<evidence type="ECO:0000256" key="8">
    <source>
        <dbReference type="PIRSR" id="PIRSR602403-1"/>
    </source>
</evidence>
<dbReference type="GO" id="GO:0004497">
    <property type="term" value="F:monooxygenase activity"/>
    <property type="evidence" value="ECO:0007669"/>
    <property type="project" value="UniProtKB-KW"/>
</dbReference>
<dbReference type="CDD" id="cd11058">
    <property type="entry name" value="CYP60B-like"/>
    <property type="match status" value="1"/>
</dbReference>
<dbReference type="eggNOG" id="KOG0159">
    <property type="taxonomic scope" value="Eukaryota"/>
</dbReference>
<keyword evidence="7" id="KW-0503">Monooxygenase</keyword>
<evidence type="ECO:0000256" key="9">
    <source>
        <dbReference type="SAM" id="Phobius"/>
    </source>
</evidence>
<evidence type="ECO:0000256" key="3">
    <source>
        <dbReference type="ARBA" id="ARBA00022617"/>
    </source>
</evidence>
<organism evidence="10 11">
    <name type="scientific">Talaromyces stipitatus (strain ATCC 10500 / CBS 375.48 / QM 6759 / NRRL 1006)</name>
    <name type="common">Penicillium stipitatum</name>
    <dbReference type="NCBI Taxonomy" id="441959"/>
    <lineage>
        <taxon>Eukaryota</taxon>
        <taxon>Fungi</taxon>
        <taxon>Dikarya</taxon>
        <taxon>Ascomycota</taxon>
        <taxon>Pezizomycotina</taxon>
        <taxon>Eurotiomycetes</taxon>
        <taxon>Eurotiomycetidae</taxon>
        <taxon>Eurotiales</taxon>
        <taxon>Trichocomaceae</taxon>
        <taxon>Talaromyces</taxon>
        <taxon>Talaromyces sect. Talaromyces</taxon>
    </lineage>
</organism>
<evidence type="ECO:0000256" key="5">
    <source>
        <dbReference type="ARBA" id="ARBA00023002"/>
    </source>
</evidence>
<evidence type="ECO:0000256" key="7">
    <source>
        <dbReference type="ARBA" id="ARBA00023033"/>
    </source>
</evidence>
<dbReference type="PANTHER" id="PTHR24305:SF210">
    <property type="entry name" value="CYTOCHROME P450 MONOOXYGENASE ASQL-RELATED"/>
    <property type="match status" value="1"/>
</dbReference>
<accession>B8MPC4</accession>
<keyword evidence="11" id="KW-1185">Reference proteome</keyword>
<dbReference type="SUPFAM" id="SSF48264">
    <property type="entry name" value="Cytochrome P450"/>
    <property type="match status" value="1"/>
</dbReference>
<feature type="transmembrane region" description="Helical" evidence="9">
    <location>
        <begin position="20"/>
        <end position="41"/>
    </location>
</feature>